<organism evidence="2 3">
    <name type="scientific">Favolaschia claudopus</name>
    <dbReference type="NCBI Taxonomy" id="2862362"/>
    <lineage>
        <taxon>Eukaryota</taxon>
        <taxon>Fungi</taxon>
        <taxon>Dikarya</taxon>
        <taxon>Basidiomycota</taxon>
        <taxon>Agaricomycotina</taxon>
        <taxon>Agaricomycetes</taxon>
        <taxon>Agaricomycetidae</taxon>
        <taxon>Agaricales</taxon>
        <taxon>Marasmiineae</taxon>
        <taxon>Mycenaceae</taxon>
        <taxon>Favolaschia</taxon>
    </lineage>
</organism>
<dbReference type="InterPro" id="IPR041078">
    <property type="entry name" value="Plavaka"/>
</dbReference>
<accession>A0AAV9Z3Q8</accession>
<name>A0AAV9Z3Q8_9AGAR</name>
<proteinExistence type="predicted"/>
<gene>
    <name evidence="2" type="ORF">R3P38DRAFT_3336816</name>
</gene>
<evidence type="ECO:0000256" key="1">
    <source>
        <dbReference type="SAM" id="MobiDB-lite"/>
    </source>
</evidence>
<sequence>MRVENPPLPSLPNPEPEQRSELPNGPKLDDIQYIYHPHSKRSSETCTLREHLQQESAPATNKLITLIRRCAANMEDLTIVHSADIDKQWDAAAKKCTDFQKYDVEVPYKNNTGTTTVVTVKFDMYARPLWDWAVDLIKDPSLSHYFSKLPDNPDAKPCPFILYADKSKLSSFGTQKAYPIIARLANVVVGIRNSDEWGGGQVVGELPVVQEDTAESGKPKYVNFKNAVWHASFYKLLDSVMALIRGSGGNHPCPICLIHRDDQSDLTIIADLRTAQGSKEAVETAQSLSAEAGENLLKGLGLRKVESAFWNVANSDPHHAASFERLHFNYSGLGGDHLIGQVKARLENLEGRAAAKVDKHFNSFPRWRNLNHFQSVTNISFNDGSKHEDIAKMMVYASHDVLTDKAGFLLLQCLRSYLEVDLYVGLELHTTEKIAAGHRHLQKFDRLMKEYQNACVNTPFAEKNWNFPKMHLQQHAFDDIVRKGASRNFGAKIDESMHAATRAAYLRQTNFKNVTPQNLEQQAPSDTEAVGNVVVGSRKTPTSFADLENDMKEDAAFTRFRLRFAEFLNNFLPAFGYGLPQGKRVALQPTQEIIPFQFLKVFFQSLETWIDDTDYLRCSPSFHNSERYDAALVKTIDGHIFVRLVYVFTYKIEDKTHPFALVQALDVGTGVRTAKDKALGLYRVRQRQRKDCEFISVHSIVRGAFIVPDFSRKGDYLVVDIIDADMFLRLRHLYPAYISEL</sequence>
<protein>
    <submittedName>
        <fullName evidence="2">Uncharacterized protein</fullName>
    </submittedName>
</protein>
<dbReference type="AlphaFoldDB" id="A0AAV9Z3Q8"/>
<feature type="region of interest" description="Disordered" evidence="1">
    <location>
        <begin position="1"/>
        <end position="30"/>
    </location>
</feature>
<comment type="caution">
    <text evidence="2">The sequence shown here is derived from an EMBL/GenBank/DDBJ whole genome shotgun (WGS) entry which is preliminary data.</text>
</comment>
<reference evidence="2 3" key="1">
    <citation type="journal article" date="2024" name="J Genomics">
        <title>Draft genome sequencing and assembly of Favolaschia claudopus CIRM-BRFM 2984 isolated from oak limbs.</title>
        <authorList>
            <person name="Navarro D."/>
            <person name="Drula E."/>
            <person name="Chaduli D."/>
            <person name="Cazenave R."/>
            <person name="Ahrendt S."/>
            <person name="Wang J."/>
            <person name="Lipzen A."/>
            <person name="Daum C."/>
            <person name="Barry K."/>
            <person name="Grigoriev I.V."/>
            <person name="Favel A."/>
            <person name="Rosso M.N."/>
            <person name="Martin F."/>
        </authorList>
    </citation>
    <scope>NUCLEOTIDE SEQUENCE [LARGE SCALE GENOMIC DNA]</scope>
    <source>
        <strain evidence="2 3">CIRM-BRFM 2984</strain>
    </source>
</reference>
<dbReference type="Proteomes" id="UP001362999">
    <property type="component" value="Unassembled WGS sequence"/>
</dbReference>
<evidence type="ECO:0000313" key="3">
    <source>
        <dbReference type="Proteomes" id="UP001362999"/>
    </source>
</evidence>
<keyword evidence="3" id="KW-1185">Reference proteome</keyword>
<dbReference type="Pfam" id="PF18759">
    <property type="entry name" value="Plavaka"/>
    <property type="match status" value="1"/>
</dbReference>
<dbReference type="EMBL" id="JAWWNJ010000217">
    <property type="protein sequence ID" value="KAK6969690.1"/>
    <property type="molecule type" value="Genomic_DNA"/>
</dbReference>
<feature type="compositionally biased region" description="Pro residues" evidence="1">
    <location>
        <begin position="1"/>
        <end position="15"/>
    </location>
</feature>
<evidence type="ECO:0000313" key="2">
    <source>
        <dbReference type="EMBL" id="KAK6969690.1"/>
    </source>
</evidence>